<evidence type="ECO:0000313" key="3">
    <source>
        <dbReference type="Proteomes" id="UP001224775"/>
    </source>
</evidence>
<sequence>MFSSALGKSVAFSGQKDDDANNNEVGQEEVGQEEETEAPAPPKEFQTLGMKLTFRKSLGTYALVCTRAKHSRDQHLLKPASLKRHRSRRKMGWC</sequence>
<gene>
    <name evidence="2" type="ORF">QTG54_004227</name>
</gene>
<proteinExistence type="predicted"/>
<feature type="compositionally biased region" description="Acidic residues" evidence="1">
    <location>
        <begin position="26"/>
        <end position="37"/>
    </location>
</feature>
<feature type="region of interest" description="Disordered" evidence="1">
    <location>
        <begin position="1"/>
        <end position="46"/>
    </location>
</feature>
<reference evidence="2" key="1">
    <citation type="submission" date="2023-06" db="EMBL/GenBank/DDBJ databases">
        <title>Survivors Of The Sea: Transcriptome response of Skeletonema marinoi to long-term dormancy.</title>
        <authorList>
            <person name="Pinder M.I.M."/>
            <person name="Kourtchenko O."/>
            <person name="Robertson E.K."/>
            <person name="Larsson T."/>
            <person name="Maumus F."/>
            <person name="Osuna-Cruz C.M."/>
            <person name="Vancaester E."/>
            <person name="Stenow R."/>
            <person name="Vandepoele K."/>
            <person name="Ploug H."/>
            <person name="Bruchert V."/>
            <person name="Godhe A."/>
            <person name="Topel M."/>
        </authorList>
    </citation>
    <scope>NUCLEOTIDE SEQUENCE</scope>
    <source>
        <strain evidence="2">R05AC</strain>
    </source>
</reference>
<evidence type="ECO:0000313" key="2">
    <source>
        <dbReference type="EMBL" id="KAK1744936.1"/>
    </source>
</evidence>
<organism evidence="2 3">
    <name type="scientific">Skeletonema marinoi</name>
    <dbReference type="NCBI Taxonomy" id="267567"/>
    <lineage>
        <taxon>Eukaryota</taxon>
        <taxon>Sar</taxon>
        <taxon>Stramenopiles</taxon>
        <taxon>Ochrophyta</taxon>
        <taxon>Bacillariophyta</taxon>
        <taxon>Coscinodiscophyceae</taxon>
        <taxon>Thalassiosirophycidae</taxon>
        <taxon>Thalassiosirales</taxon>
        <taxon>Skeletonemataceae</taxon>
        <taxon>Skeletonema</taxon>
        <taxon>Skeletonema marinoi-dohrnii complex</taxon>
    </lineage>
</organism>
<name>A0AAD8YEB4_9STRA</name>
<protein>
    <submittedName>
        <fullName evidence="2">Uncharacterized protein</fullName>
    </submittedName>
</protein>
<dbReference type="EMBL" id="JATAAI010000006">
    <property type="protein sequence ID" value="KAK1744936.1"/>
    <property type="molecule type" value="Genomic_DNA"/>
</dbReference>
<keyword evidence="3" id="KW-1185">Reference proteome</keyword>
<dbReference type="AlphaFoldDB" id="A0AAD8YEB4"/>
<evidence type="ECO:0000256" key="1">
    <source>
        <dbReference type="SAM" id="MobiDB-lite"/>
    </source>
</evidence>
<dbReference type="Proteomes" id="UP001224775">
    <property type="component" value="Unassembled WGS sequence"/>
</dbReference>
<comment type="caution">
    <text evidence="2">The sequence shown here is derived from an EMBL/GenBank/DDBJ whole genome shotgun (WGS) entry which is preliminary data.</text>
</comment>
<accession>A0AAD8YEB4</accession>